<dbReference type="EMBL" id="JEMT01015330">
    <property type="protein sequence ID" value="EXX72472.1"/>
    <property type="molecule type" value="Genomic_DNA"/>
</dbReference>
<dbReference type="SMR" id="A0A015JSD1"/>
<evidence type="ECO:0000313" key="2">
    <source>
        <dbReference type="Proteomes" id="UP000022910"/>
    </source>
</evidence>
<dbReference type="HOGENOM" id="CLU_023124_0_0_1"/>
<gene>
    <name evidence="1" type="ORF">RirG_069050</name>
</gene>
<sequence length="741" mass="84711">MDIVNIIERVVYLGQQVMERLEAHKEAVASLKKLEIILEQLKNVVFKITEANIDKSHVISIKDTLERTHNVYMKCVEDLNTKEKHRNKFVVKKFKQAVGIYKAPSILSEIQRTIQDVEYHLNITDKSLSIIQHAQASHTPKIISTSSTSTTTSSDILKSELREALTNTIDELVTRLKNDCQQLQEKLDRCTLSIEASFFEGFGSDNPEAISFWKDHFRSAELCISTVAPYENMYVSWARFVHELEITFQLKNIPTATKEPYFGSIDEIRKYGNRYYIDPTGTRKLKDIRSLWLPALRQALDPLHKGYIKPHDYLSFLGGESLSNKLRQIVFDSCGYGIFVECQRTSDDISLPSEMESPAHQVGWMSACQIVSVPSPTELGVFIYETQPQLYSLIENFTHPKNDVWVYVRYLQTGQIEKKLLSKNVRMFGGLRIGITIAVCYTLENGSNAWSDNLSIVELKACAGGRYIVTAGSESNVIEFITKPPIGFDDRAVRIEYQSDDLTDLLEFDYSLLGSSTVFTQEPKIGEKIQIRTDGLWYDVRVSAVNGEHVEYVDWSSTPDPTDDAESDDFQMGFSDDQLTTLEKGESKIWCPWTRGVTTSDIRPYRCLHVGDLVEVPVTYPDYLFHYYDLEESQLYLPARIIDVQDDQYLVKFSPAVIAYHWWPGRSSSEFPREPDAKETVKNPFVETQVTVNMDRVRPYAAGISSLPVLGTQSIRPQSWSAFQGIQYTDLQQFDENILWK</sequence>
<dbReference type="OrthoDB" id="5374688at2759"/>
<protein>
    <submittedName>
        <fullName evidence="1">Uncharacterized protein</fullName>
    </submittedName>
</protein>
<accession>A0A015JSD1</accession>
<comment type="caution">
    <text evidence="1">The sequence shown here is derived from an EMBL/GenBank/DDBJ whole genome shotgun (WGS) entry which is preliminary data.</text>
</comment>
<keyword evidence="2" id="KW-1185">Reference proteome</keyword>
<organism evidence="1 2">
    <name type="scientific">Rhizophagus irregularis (strain DAOM 197198w)</name>
    <name type="common">Glomus intraradices</name>
    <dbReference type="NCBI Taxonomy" id="1432141"/>
    <lineage>
        <taxon>Eukaryota</taxon>
        <taxon>Fungi</taxon>
        <taxon>Fungi incertae sedis</taxon>
        <taxon>Mucoromycota</taxon>
        <taxon>Glomeromycotina</taxon>
        <taxon>Glomeromycetes</taxon>
        <taxon>Glomerales</taxon>
        <taxon>Glomeraceae</taxon>
        <taxon>Rhizophagus</taxon>
    </lineage>
</organism>
<dbReference type="AlphaFoldDB" id="A0A015JSD1"/>
<dbReference type="OMA" id="FWKDRFQ"/>
<name>A0A015JSD1_RHIIW</name>
<evidence type="ECO:0000313" key="1">
    <source>
        <dbReference type="EMBL" id="EXX72472.1"/>
    </source>
</evidence>
<proteinExistence type="predicted"/>
<reference evidence="1 2" key="1">
    <citation type="submission" date="2014-02" db="EMBL/GenBank/DDBJ databases">
        <title>Single nucleus genome sequencing reveals high similarity among nuclei of an endomycorrhizal fungus.</title>
        <authorList>
            <person name="Lin K."/>
            <person name="Geurts R."/>
            <person name="Zhang Z."/>
            <person name="Limpens E."/>
            <person name="Saunders D.G."/>
            <person name="Mu D."/>
            <person name="Pang E."/>
            <person name="Cao H."/>
            <person name="Cha H."/>
            <person name="Lin T."/>
            <person name="Zhou Q."/>
            <person name="Shang Y."/>
            <person name="Li Y."/>
            <person name="Ivanov S."/>
            <person name="Sharma T."/>
            <person name="Velzen R.V."/>
            <person name="Ruijter N.D."/>
            <person name="Aanen D.K."/>
            <person name="Win J."/>
            <person name="Kamoun S."/>
            <person name="Bisseling T."/>
            <person name="Huang S."/>
        </authorList>
    </citation>
    <scope>NUCLEOTIDE SEQUENCE [LARGE SCALE GENOMIC DNA]</scope>
    <source>
        <strain evidence="2">DAOM197198w</strain>
    </source>
</reference>
<dbReference type="Proteomes" id="UP000022910">
    <property type="component" value="Unassembled WGS sequence"/>
</dbReference>